<feature type="domain" description="Secretion system C-terminal sorting" evidence="1">
    <location>
        <begin position="94"/>
        <end position="170"/>
    </location>
</feature>
<gene>
    <name evidence="2" type="ORF">FA046_01070</name>
</gene>
<name>A0A4U1C6P5_9SPHI</name>
<dbReference type="Proteomes" id="UP000308181">
    <property type="component" value="Unassembled WGS sequence"/>
</dbReference>
<comment type="caution">
    <text evidence="2">The sequence shown here is derived from an EMBL/GenBank/DDBJ whole genome shotgun (WGS) entry which is preliminary data.</text>
</comment>
<dbReference type="EMBL" id="SWBP01000001">
    <property type="protein sequence ID" value="TKC00304.1"/>
    <property type="molecule type" value="Genomic_DNA"/>
</dbReference>
<dbReference type="RefSeq" id="WP_136824515.1">
    <property type="nucleotide sequence ID" value="NZ_SWBP01000001.1"/>
</dbReference>
<dbReference type="AlphaFoldDB" id="A0A4U1C6P5"/>
<accession>A0A4U1C6P5</accession>
<protein>
    <submittedName>
        <fullName evidence="2">T9SS type A sorting domain-containing protein</fullName>
    </submittedName>
</protein>
<evidence type="ECO:0000313" key="2">
    <source>
        <dbReference type="EMBL" id="TKC00304.1"/>
    </source>
</evidence>
<dbReference type="NCBIfam" id="TIGR04183">
    <property type="entry name" value="Por_Secre_tail"/>
    <property type="match status" value="1"/>
</dbReference>
<sequence>MNKSIILTIIIAVLGLTSYSQEISQQGFNSGSGEATSVFGENIQFTIGQAYVTNTLTENNADYVTQGFEQPSFKGIEALLSPAFPNLELVKMDVFPNPAVDYTDLVLNLIDDNGAKVALVDMWGQVVKSQDFNVSQGQQKLHFSFGYLAAGVYTVKVSANTRVYAKKLLVSGTGSANAL</sequence>
<evidence type="ECO:0000259" key="1">
    <source>
        <dbReference type="Pfam" id="PF18962"/>
    </source>
</evidence>
<organism evidence="2 3">
    <name type="scientific">Pedobacter cryophilus</name>
    <dbReference type="NCBI Taxonomy" id="2571271"/>
    <lineage>
        <taxon>Bacteria</taxon>
        <taxon>Pseudomonadati</taxon>
        <taxon>Bacteroidota</taxon>
        <taxon>Sphingobacteriia</taxon>
        <taxon>Sphingobacteriales</taxon>
        <taxon>Sphingobacteriaceae</taxon>
        <taxon>Pedobacter</taxon>
    </lineage>
</organism>
<proteinExistence type="predicted"/>
<dbReference type="OrthoDB" id="1522390at2"/>
<evidence type="ECO:0000313" key="3">
    <source>
        <dbReference type="Proteomes" id="UP000308181"/>
    </source>
</evidence>
<keyword evidence="3" id="KW-1185">Reference proteome</keyword>
<dbReference type="InterPro" id="IPR026444">
    <property type="entry name" value="Secre_tail"/>
</dbReference>
<reference evidence="2 3" key="1">
    <citation type="submission" date="2019-04" db="EMBL/GenBank/DDBJ databases">
        <title>Pedobacter sp. AR-3-17 sp. nov., isolated from Arctic soil.</title>
        <authorList>
            <person name="Dahal R.H."/>
            <person name="Kim D.-U."/>
        </authorList>
    </citation>
    <scope>NUCLEOTIDE SEQUENCE [LARGE SCALE GENOMIC DNA]</scope>
    <source>
        <strain evidence="2 3">AR-3-17</strain>
    </source>
</reference>
<dbReference type="Pfam" id="PF18962">
    <property type="entry name" value="Por_Secre_tail"/>
    <property type="match status" value="1"/>
</dbReference>